<dbReference type="EMBL" id="AWUE01011353">
    <property type="protein sequence ID" value="OMP10709.1"/>
    <property type="molecule type" value="Genomic_DNA"/>
</dbReference>
<dbReference type="InterPro" id="IPR040256">
    <property type="entry name" value="At4g02000-like"/>
</dbReference>
<dbReference type="Proteomes" id="UP000187203">
    <property type="component" value="Unassembled WGS sequence"/>
</dbReference>
<evidence type="ECO:0000313" key="3">
    <source>
        <dbReference type="Proteomes" id="UP000187203"/>
    </source>
</evidence>
<organism evidence="2 3">
    <name type="scientific">Corchorus olitorius</name>
    <dbReference type="NCBI Taxonomy" id="93759"/>
    <lineage>
        <taxon>Eukaryota</taxon>
        <taxon>Viridiplantae</taxon>
        <taxon>Streptophyta</taxon>
        <taxon>Embryophyta</taxon>
        <taxon>Tracheophyta</taxon>
        <taxon>Spermatophyta</taxon>
        <taxon>Magnoliopsida</taxon>
        <taxon>eudicotyledons</taxon>
        <taxon>Gunneridae</taxon>
        <taxon>Pentapetalae</taxon>
        <taxon>rosids</taxon>
        <taxon>malvids</taxon>
        <taxon>Malvales</taxon>
        <taxon>Malvaceae</taxon>
        <taxon>Grewioideae</taxon>
        <taxon>Apeibeae</taxon>
        <taxon>Corchorus</taxon>
    </lineage>
</organism>
<dbReference type="AlphaFoldDB" id="A0A1R3KUJ6"/>
<comment type="caution">
    <text evidence="2">The sequence shown here is derived from an EMBL/GenBank/DDBJ whole genome shotgun (WGS) entry which is preliminary data.</text>
</comment>
<evidence type="ECO:0000259" key="1">
    <source>
        <dbReference type="Pfam" id="PF14392"/>
    </source>
</evidence>
<name>A0A1R3KUJ6_9ROSI</name>
<proteinExistence type="predicted"/>
<protein>
    <recommendedName>
        <fullName evidence="1">Zinc knuckle CX2CX4HX4C domain-containing protein</fullName>
    </recommendedName>
</protein>
<evidence type="ECO:0000313" key="2">
    <source>
        <dbReference type="EMBL" id="OMP10709.1"/>
    </source>
</evidence>
<reference evidence="3" key="1">
    <citation type="submission" date="2013-09" db="EMBL/GenBank/DDBJ databases">
        <title>Corchorus olitorius genome sequencing.</title>
        <authorList>
            <person name="Alam M."/>
            <person name="Haque M.S."/>
            <person name="Islam M.S."/>
            <person name="Emdad E.M."/>
            <person name="Islam M.M."/>
            <person name="Ahmed B."/>
            <person name="Halim A."/>
            <person name="Hossen Q.M.M."/>
            <person name="Hossain M.Z."/>
            <person name="Ahmed R."/>
            <person name="Khan M.M."/>
            <person name="Islam R."/>
            <person name="Rashid M.M."/>
            <person name="Khan S.A."/>
            <person name="Rahman M.S."/>
            <person name="Alam M."/>
            <person name="Yahiya A.S."/>
            <person name="Khan M.S."/>
            <person name="Azam M.S."/>
            <person name="Haque T."/>
            <person name="Lashkar M.Z.H."/>
            <person name="Akhand A.I."/>
            <person name="Morshed G."/>
            <person name="Roy S."/>
            <person name="Uddin K.S."/>
            <person name="Rabeya T."/>
            <person name="Hossain A.S."/>
            <person name="Chowdhury A."/>
            <person name="Snigdha A.R."/>
            <person name="Mortoza M.S."/>
            <person name="Matin S.A."/>
            <person name="Hoque S.M.E."/>
            <person name="Islam M.K."/>
            <person name="Roy D.K."/>
            <person name="Haider R."/>
            <person name="Moosa M.M."/>
            <person name="Elias S.M."/>
            <person name="Hasan A.M."/>
            <person name="Jahan S."/>
            <person name="Shafiuddin M."/>
            <person name="Mahmood N."/>
            <person name="Shommy N.S."/>
        </authorList>
    </citation>
    <scope>NUCLEOTIDE SEQUENCE [LARGE SCALE GENOMIC DNA]</scope>
    <source>
        <strain evidence="3">cv. O-4</strain>
    </source>
</reference>
<gene>
    <name evidence="2" type="ORF">COLO4_04339</name>
</gene>
<feature type="domain" description="Zinc knuckle CX2CX4HX4C" evidence="1">
    <location>
        <begin position="55"/>
        <end position="99"/>
    </location>
</feature>
<accession>A0A1R3KUJ6</accession>
<dbReference type="PANTHER" id="PTHR31286">
    <property type="entry name" value="GLYCINE-RICH CELL WALL STRUCTURAL PROTEIN 1.8-LIKE"/>
    <property type="match status" value="1"/>
</dbReference>
<dbReference type="Pfam" id="PF14392">
    <property type="entry name" value="zf-CCHC_4"/>
    <property type="match status" value="1"/>
</dbReference>
<dbReference type="InterPro" id="IPR025836">
    <property type="entry name" value="Zn_knuckle_CX2CX4HX4C"/>
</dbReference>
<dbReference type="PANTHER" id="PTHR31286:SF178">
    <property type="entry name" value="DUF4283 DOMAIN-CONTAINING PROTEIN"/>
    <property type="match status" value="1"/>
</dbReference>
<dbReference type="OrthoDB" id="990321at2759"/>
<sequence length="221" mass="25505">MDIWLHICGLPFEYQPPSIARRLVRHAGEILMVDWANRRPRNIRFMRVRVRIDPWKPLVVGCMLKRTNGVISWVEFQYETIKKHCFNCWIIGHTHPICQHINAKIETMLNAQAATSRRDYGTSEGEENIQNRDDNVEMQQVVEKSQYQQKGDMNDQAVPPDINDEDIVPIIVNDGYNADTEGGSDNHKNQFTPSLPYTPSFGLELVMGIAETRERLLTNTL</sequence>
<keyword evidence="3" id="KW-1185">Reference proteome</keyword>